<name>A0ABY1PYY5_9BURK</name>
<feature type="domain" description="Flavodoxin-like fold" evidence="2">
    <location>
        <begin position="3"/>
        <end position="169"/>
    </location>
</feature>
<dbReference type="Pfam" id="PF02525">
    <property type="entry name" value="Flavodoxin_2"/>
    <property type="match status" value="1"/>
</dbReference>
<evidence type="ECO:0000313" key="3">
    <source>
        <dbReference type="EMBL" id="SMP52460.1"/>
    </source>
</evidence>
<dbReference type="PANTHER" id="PTHR47307">
    <property type="entry name" value="GLUTATHIONE-REGULATED POTASSIUM-EFFLUX SYSTEM ANCILLARY PROTEIN KEFG"/>
    <property type="match status" value="1"/>
</dbReference>
<dbReference type="InterPro" id="IPR029039">
    <property type="entry name" value="Flavoprotein-like_sf"/>
</dbReference>
<dbReference type="Gene3D" id="3.40.50.360">
    <property type="match status" value="1"/>
</dbReference>
<gene>
    <name evidence="3" type="ORF">SAMN06295970_103135</name>
</gene>
<protein>
    <submittedName>
        <fullName evidence="3">Kef-type potassium/proton antiporter accessory protein, CPA2 family</fullName>
    </submittedName>
</protein>
<dbReference type="InterPro" id="IPR046980">
    <property type="entry name" value="KefG/KefF"/>
</dbReference>
<dbReference type="EMBL" id="FXUL01000003">
    <property type="protein sequence ID" value="SMP52460.1"/>
    <property type="molecule type" value="Genomic_DNA"/>
</dbReference>
<comment type="caution">
    <text evidence="3">The sequence shown here is derived from an EMBL/GenBank/DDBJ whole genome shotgun (WGS) entry which is preliminary data.</text>
</comment>
<evidence type="ECO:0000256" key="1">
    <source>
        <dbReference type="ARBA" id="ARBA00023002"/>
    </source>
</evidence>
<proteinExistence type="predicted"/>
<evidence type="ECO:0000259" key="2">
    <source>
        <dbReference type="Pfam" id="PF02525"/>
    </source>
</evidence>
<dbReference type="InterPro" id="IPR003680">
    <property type="entry name" value="Flavodoxin_fold"/>
</dbReference>
<sequence length="182" mass="20198">MSRVLVLYAHSAPQASRVNRQMVAAARSLPNVTVNELYELYPDFVIDVAREQALLAEADLIVMQHPIQWYGMPSLQKEWLDQVLEHGWAYGKNGNMLKGKRFLLAITTGGGAGAYSAQGEHGYPLAAFLPPYRQTAVLCKMQWLEPLVMHGARQADEAAVAAHVDAYRRMLEGMPPSAPFHP</sequence>
<dbReference type="PANTHER" id="PTHR47307:SF1">
    <property type="entry name" value="GLUTATHIONE-REGULATED POTASSIUM-EFFLUX SYSTEM ANCILLARY PROTEIN KEFG"/>
    <property type="match status" value="1"/>
</dbReference>
<dbReference type="SUPFAM" id="SSF52218">
    <property type="entry name" value="Flavoproteins"/>
    <property type="match status" value="1"/>
</dbReference>
<evidence type="ECO:0000313" key="4">
    <source>
        <dbReference type="Proteomes" id="UP001158049"/>
    </source>
</evidence>
<dbReference type="RefSeq" id="WP_283441414.1">
    <property type="nucleotide sequence ID" value="NZ_FXUL01000003.1"/>
</dbReference>
<organism evidence="3 4">
    <name type="scientific">Noviherbaspirillum suwonense</name>
    <dbReference type="NCBI Taxonomy" id="1224511"/>
    <lineage>
        <taxon>Bacteria</taxon>
        <taxon>Pseudomonadati</taxon>
        <taxon>Pseudomonadota</taxon>
        <taxon>Betaproteobacteria</taxon>
        <taxon>Burkholderiales</taxon>
        <taxon>Oxalobacteraceae</taxon>
        <taxon>Noviherbaspirillum</taxon>
    </lineage>
</organism>
<keyword evidence="1" id="KW-0560">Oxidoreductase</keyword>
<dbReference type="Proteomes" id="UP001158049">
    <property type="component" value="Unassembled WGS sequence"/>
</dbReference>
<accession>A0ABY1PYY5</accession>
<reference evidence="3 4" key="1">
    <citation type="submission" date="2017-05" db="EMBL/GenBank/DDBJ databases">
        <authorList>
            <person name="Varghese N."/>
            <person name="Submissions S."/>
        </authorList>
    </citation>
    <scope>NUCLEOTIDE SEQUENCE [LARGE SCALE GENOMIC DNA]</scope>
    <source>
        <strain evidence="3 4">DSM 26001</strain>
    </source>
</reference>
<keyword evidence="4" id="KW-1185">Reference proteome</keyword>